<evidence type="ECO:0000313" key="10">
    <source>
        <dbReference type="Proteomes" id="UP000317371"/>
    </source>
</evidence>
<dbReference type="GO" id="GO:0005886">
    <property type="term" value="C:plasma membrane"/>
    <property type="evidence" value="ECO:0007669"/>
    <property type="project" value="UniProtKB-SubCell"/>
</dbReference>
<feature type="domain" description="ABC transmembrane type-1" evidence="8">
    <location>
        <begin position="86"/>
        <end position="299"/>
    </location>
</feature>
<gene>
    <name evidence="9" type="ORF">FKZ61_03845</name>
</gene>
<keyword evidence="10" id="KW-1185">Reference proteome</keyword>
<evidence type="ECO:0000256" key="6">
    <source>
        <dbReference type="ARBA" id="ARBA00023136"/>
    </source>
</evidence>
<comment type="similarity">
    <text evidence="7">Belongs to the binding-protein-dependent transport system permease family.</text>
</comment>
<proteinExistence type="inferred from homology"/>
<dbReference type="Pfam" id="PF00528">
    <property type="entry name" value="BPD_transp_1"/>
    <property type="match status" value="1"/>
</dbReference>
<evidence type="ECO:0000256" key="1">
    <source>
        <dbReference type="ARBA" id="ARBA00004651"/>
    </source>
</evidence>
<keyword evidence="5 7" id="KW-1133">Transmembrane helix</keyword>
<dbReference type="AlphaFoldDB" id="A0A540VK59"/>
<dbReference type="RefSeq" id="WP_141608761.1">
    <property type="nucleotide sequence ID" value="NZ_VIGC02000004.1"/>
</dbReference>
<feature type="transmembrane region" description="Helical" evidence="7">
    <location>
        <begin position="89"/>
        <end position="111"/>
    </location>
</feature>
<keyword evidence="2 7" id="KW-0813">Transport</keyword>
<feature type="transmembrane region" description="Helical" evidence="7">
    <location>
        <begin position="27"/>
        <end position="54"/>
    </location>
</feature>
<feature type="transmembrane region" description="Helical" evidence="7">
    <location>
        <begin position="231"/>
        <end position="253"/>
    </location>
</feature>
<dbReference type="EMBL" id="VIGC01000004">
    <property type="protein sequence ID" value="TQE97165.1"/>
    <property type="molecule type" value="Genomic_DNA"/>
</dbReference>
<dbReference type="CDD" id="cd06261">
    <property type="entry name" value="TM_PBP2"/>
    <property type="match status" value="1"/>
</dbReference>
<dbReference type="InterPro" id="IPR000515">
    <property type="entry name" value="MetI-like"/>
</dbReference>
<evidence type="ECO:0000313" key="9">
    <source>
        <dbReference type="EMBL" id="TQE97165.1"/>
    </source>
</evidence>
<dbReference type="Gene3D" id="1.10.3720.10">
    <property type="entry name" value="MetI-like"/>
    <property type="match status" value="1"/>
</dbReference>
<evidence type="ECO:0000259" key="8">
    <source>
        <dbReference type="PROSITE" id="PS50928"/>
    </source>
</evidence>
<dbReference type="GO" id="GO:0055085">
    <property type="term" value="P:transmembrane transport"/>
    <property type="evidence" value="ECO:0007669"/>
    <property type="project" value="InterPro"/>
</dbReference>
<dbReference type="Proteomes" id="UP000317371">
    <property type="component" value="Unassembled WGS sequence"/>
</dbReference>
<dbReference type="FunCoup" id="A0A540VK59">
    <property type="interactions" value="124"/>
</dbReference>
<evidence type="ECO:0000256" key="5">
    <source>
        <dbReference type="ARBA" id="ARBA00022989"/>
    </source>
</evidence>
<keyword evidence="6 7" id="KW-0472">Membrane</keyword>
<feature type="transmembrane region" description="Helical" evidence="7">
    <location>
        <begin position="123"/>
        <end position="143"/>
    </location>
</feature>
<reference evidence="9 10" key="1">
    <citation type="submission" date="2019-06" db="EMBL/GenBank/DDBJ databases">
        <title>Genome sequence of Litorilinea aerophila BAA-2444.</title>
        <authorList>
            <person name="Maclea K.S."/>
            <person name="Maurais E.G."/>
            <person name="Iannazzi L.C."/>
        </authorList>
    </citation>
    <scope>NUCLEOTIDE SEQUENCE [LARGE SCALE GENOMIC DNA]</scope>
    <source>
        <strain evidence="9 10">ATCC BAA-2444</strain>
    </source>
</reference>
<dbReference type="InterPro" id="IPR035906">
    <property type="entry name" value="MetI-like_sf"/>
</dbReference>
<keyword evidence="3" id="KW-1003">Cell membrane</keyword>
<comment type="caution">
    <text evidence="9">The sequence shown here is derived from an EMBL/GenBank/DDBJ whole genome shotgun (WGS) entry which is preliminary data.</text>
</comment>
<evidence type="ECO:0000256" key="3">
    <source>
        <dbReference type="ARBA" id="ARBA00022475"/>
    </source>
</evidence>
<evidence type="ECO:0000256" key="4">
    <source>
        <dbReference type="ARBA" id="ARBA00022692"/>
    </source>
</evidence>
<dbReference type="PANTHER" id="PTHR43005:SF1">
    <property type="entry name" value="SPERMIDINE_PUTRESCINE TRANSPORT SYSTEM PERMEASE PROTEIN"/>
    <property type="match status" value="1"/>
</dbReference>
<dbReference type="PROSITE" id="PS50928">
    <property type="entry name" value="ABC_TM1"/>
    <property type="match status" value="1"/>
</dbReference>
<dbReference type="OrthoDB" id="9809527at2"/>
<comment type="subcellular location">
    <subcellularLocation>
        <location evidence="1 7">Cell membrane</location>
        <topology evidence="1 7">Multi-pass membrane protein</topology>
    </subcellularLocation>
</comment>
<sequence>MTKEIVSDLNKAGAARPRLSMGQRTSLMGYLLVAPVVICLSILVIYPFFFAIWISFTDRMVGREGHFIGLGNYIYLLNWVDFRATVRNTIVLVGSVQTLKLVLGLGIALLLNQPIRGRPFWRGLILLPWAMPAFVAFITWKLLFAPQGGAFNYILINTGLVQSHVDFLSTKALAMPSVITASFWRGFPFWVISFLAALQNVPPELYEAAAIDGAGAWQRFRHVTLPGIRHVVLVVVLLSTIWTTNSFEAVWLLTQGGPSNATMTFPVLAYYGLQSLRIGEAAAVSVSMLPVFAVLAFIIAKLLQEE</sequence>
<dbReference type="PANTHER" id="PTHR43005">
    <property type="entry name" value="BLR7065 PROTEIN"/>
    <property type="match status" value="1"/>
</dbReference>
<accession>A0A540VK59</accession>
<protein>
    <submittedName>
        <fullName evidence="9">Sugar ABC transporter permease</fullName>
    </submittedName>
</protein>
<evidence type="ECO:0000256" key="2">
    <source>
        <dbReference type="ARBA" id="ARBA00022448"/>
    </source>
</evidence>
<evidence type="ECO:0000256" key="7">
    <source>
        <dbReference type="RuleBase" id="RU363032"/>
    </source>
</evidence>
<feature type="transmembrane region" description="Helical" evidence="7">
    <location>
        <begin position="281"/>
        <end position="303"/>
    </location>
</feature>
<organism evidence="9 10">
    <name type="scientific">Litorilinea aerophila</name>
    <dbReference type="NCBI Taxonomy" id="1204385"/>
    <lineage>
        <taxon>Bacteria</taxon>
        <taxon>Bacillati</taxon>
        <taxon>Chloroflexota</taxon>
        <taxon>Caldilineae</taxon>
        <taxon>Caldilineales</taxon>
        <taxon>Caldilineaceae</taxon>
        <taxon>Litorilinea</taxon>
    </lineage>
</organism>
<dbReference type="SUPFAM" id="SSF161098">
    <property type="entry name" value="MetI-like"/>
    <property type="match status" value="1"/>
</dbReference>
<name>A0A540VK59_9CHLR</name>
<dbReference type="InParanoid" id="A0A540VK59"/>
<keyword evidence="4 7" id="KW-0812">Transmembrane</keyword>